<dbReference type="InterPro" id="IPR036867">
    <property type="entry name" value="R3H_dom_sf"/>
</dbReference>
<dbReference type="InterPro" id="IPR001374">
    <property type="entry name" value="R3H_dom"/>
</dbReference>
<dbReference type="PANTHER" id="PTHR12360:SF12">
    <property type="entry name" value="TRANSCRIPTIONAL REPRESSOR NF-X1"/>
    <property type="match status" value="1"/>
</dbReference>
<dbReference type="GO" id="GO:0000977">
    <property type="term" value="F:RNA polymerase II transcription regulatory region sequence-specific DNA binding"/>
    <property type="evidence" value="ECO:0007669"/>
    <property type="project" value="TreeGrafter"/>
</dbReference>
<dbReference type="SUPFAM" id="SSF57850">
    <property type="entry name" value="RING/U-box"/>
    <property type="match status" value="1"/>
</dbReference>
<dbReference type="SMART" id="SM00393">
    <property type="entry name" value="R3H"/>
    <property type="match status" value="1"/>
</dbReference>
<feature type="compositionally biased region" description="Low complexity" evidence="11">
    <location>
        <begin position="1292"/>
        <end position="1309"/>
    </location>
</feature>
<dbReference type="PROSITE" id="PS50089">
    <property type="entry name" value="ZF_RING_2"/>
    <property type="match status" value="1"/>
</dbReference>
<comment type="subcellular location">
    <subcellularLocation>
        <location evidence="1">Nucleus</location>
    </subcellularLocation>
</comment>
<evidence type="ECO:0000313" key="15">
    <source>
        <dbReference type="EMBL" id="CDG70246.1"/>
    </source>
</evidence>
<dbReference type="InterPro" id="IPR001841">
    <property type="entry name" value="Znf_RING"/>
</dbReference>
<comment type="similarity">
    <text evidence="2">Belongs to the NFX1 family.</text>
</comment>
<feature type="region of interest" description="Disordered" evidence="11">
    <location>
        <begin position="110"/>
        <end position="179"/>
    </location>
</feature>
<dbReference type="GO" id="GO:0005634">
    <property type="term" value="C:nucleus"/>
    <property type="evidence" value="ECO:0007669"/>
    <property type="project" value="UniProtKB-SubCell"/>
</dbReference>
<keyword evidence="5 10" id="KW-0863">Zinc-finger</keyword>
<evidence type="ECO:0000256" key="1">
    <source>
        <dbReference type="ARBA" id="ARBA00004123"/>
    </source>
</evidence>
<feature type="region of interest" description="Disordered" evidence="11">
    <location>
        <begin position="1292"/>
        <end position="1323"/>
    </location>
</feature>
<dbReference type="CDD" id="cd06008">
    <property type="entry name" value="NF-X1-zinc-finger"/>
    <property type="match status" value="6"/>
</dbReference>
<evidence type="ECO:0000256" key="10">
    <source>
        <dbReference type="PROSITE-ProRule" id="PRU00175"/>
    </source>
</evidence>
<dbReference type="PANTHER" id="PTHR12360">
    <property type="entry name" value="NUCLEAR TRANSCRIPTION FACTOR, X-BOX BINDING 1 NFX1"/>
    <property type="match status" value="1"/>
</dbReference>
<proteinExistence type="evidence at transcript level"/>
<dbReference type="OrthoDB" id="6512771at2759"/>
<accession>T2MDT6</accession>
<feature type="compositionally biased region" description="Polar residues" evidence="11">
    <location>
        <begin position="133"/>
        <end position="149"/>
    </location>
</feature>
<dbReference type="Gene3D" id="3.30.1370.50">
    <property type="entry name" value="R3H-like domain"/>
    <property type="match status" value="1"/>
</dbReference>
<dbReference type="SMART" id="SM00438">
    <property type="entry name" value="ZnF_NFX"/>
    <property type="match status" value="9"/>
</dbReference>
<feature type="domain" description="PHD-type" evidence="12">
    <location>
        <begin position="558"/>
        <end position="614"/>
    </location>
</feature>
<dbReference type="Pfam" id="PF01424">
    <property type="entry name" value="R3H"/>
    <property type="match status" value="1"/>
</dbReference>
<dbReference type="GO" id="GO:0008270">
    <property type="term" value="F:zinc ion binding"/>
    <property type="evidence" value="ECO:0007669"/>
    <property type="project" value="UniProtKB-KW"/>
</dbReference>
<evidence type="ECO:0000256" key="11">
    <source>
        <dbReference type="SAM" id="MobiDB-lite"/>
    </source>
</evidence>
<evidence type="ECO:0000256" key="7">
    <source>
        <dbReference type="ARBA" id="ARBA00023015"/>
    </source>
</evidence>
<feature type="region of interest" description="Disordered" evidence="11">
    <location>
        <begin position="57"/>
        <end position="89"/>
    </location>
</feature>
<dbReference type="InterPro" id="IPR000967">
    <property type="entry name" value="Znf_NFX1"/>
</dbReference>
<dbReference type="PROSITE" id="PS50016">
    <property type="entry name" value="ZF_PHD_2"/>
    <property type="match status" value="1"/>
</dbReference>
<evidence type="ECO:0000256" key="5">
    <source>
        <dbReference type="ARBA" id="ARBA00022771"/>
    </source>
</evidence>
<dbReference type="InterPro" id="IPR034078">
    <property type="entry name" value="NFX1_fam"/>
</dbReference>
<dbReference type="Pfam" id="PF01422">
    <property type="entry name" value="zf-NF-X1"/>
    <property type="match status" value="8"/>
</dbReference>
<dbReference type="InterPro" id="IPR019787">
    <property type="entry name" value="Znf_PHD-finger"/>
</dbReference>
<evidence type="ECO:0000259" key="13">
    <source>
        <dbReference type="PROSITE" id="PS50089"/>
    </source>
</evidence>
<evidence type="ECO:0000256" key="3">
    <source>
        <dbReference type="ARBA" id="ARBA00022723"/>
    </source>
</evidence>
<dbReference type="EMBL" id="HAAD01004014">
    <property type="protein sequence ID" value="CDG70246.1"/>
    <property type="molecule type" value="mRNA"/>
</dbReference>
<feature type="domain" description="R3H" evidence="14">
    <location>
        <begin position="1201"/>
        <end position="1269"/>
    </location>
</feature>
<dbReference type="CDD" id="cd16696">
    <property type="entry name" value="RING-CH-C4HC3_NFX1"/>
    <property type="match status" value="1"/>
</dbReference>
<evidence type="ECO:0000256" key="9">
    <source>
        <dbReference type="ARBA" id="ARBA00023242"/>
    </source>
</evidence>
<organism evidence="15">
    <name type="scientific">Hydra vulgaris</name>
    <name type="common">Hydra</name>
    <name type="synonym">Hydra attenuata</name>
    <dbReference type="NCBI Taxonomy" id="6087"/>
    <lineage>
        <taxon>Eukaryota</taxon>
        <taxon>Metazoa</taxon>
        <taxon>Cnidaria</taxon>
        <taxon>Hydrozoa</taxon>
        <taxon>Hydroidolina</taxon>
        <taxon>Anthoathecata</taxon>
        <taxon>Aplanulata</taxon>
        <taxon>Hydridae</taxon>
        <taxon>Hydra</taxon>
    </lineage>
</organism>
<feature type="domain" description="RING-type" evidence="13">
    <location>
        <begin position="561"/>
        <end position="612"/>
    </location>
</feature>
<gene>
    <name evidence="15" type="primary">NFX1</name>
</gene>
<feature type="region of interest" description="Disordered" evidence="11">
    <location>
        <begin position="251"/>
        <end position="270"/>
    </location>
</feature>
<feature type="compositionally biased region" description="Basic and acidic residues" evidence="11">
    <location>
        <begin position="113"/>
        <end position="129"/>
    </location>
</feature>
<dbReference type="GO" id="GO:0000981">
    <property type="term" value="F:DNA-binding transcription factor activity, RNA polymerase II-specific"/>
    <property type="evidence" value="ECO:0007669"/>
    <property type="project" value="TreeGrafter"/>
</dbReference>
<sequence length="1323" mass="147930">IGMASHRKSALYKPTDFASKNRTFSSTSTTENNMDDEKVVKKIQQRPLATNELAHIENNQSNNQQDINDKETVPVVSTQERPLGVAEKDAEKIKRLQEYMAKMSAATDFSDSNMDKKSESNKGVKDNNRKKSGNNNRYQKAPSNKSSNKLKNDQKPNDSTRVYKGPKKDNKGQKMQSQTKKIDEYQGFVGKYQEGSIGVNNYYSNQLIPGINGPNEMQWLPMQYAVAPTNQSILGSPYNSLPLSAFRSSKPDRIPQPTHNQLQMESVRDKSEHKKSLDFVKNFFNNDPEVQYNRKKMEERTGVIKTSATNTESLQLMQPGNQVSLGQQNHFFTNNQLPVQGQQQHIHSNLQTPNYHQSPVSHGAYVGSSGFRATANVLPTGSNMNYSGASIQQSSAPPGIHVASNAYGTQHIGSSPGRYSHSQISTLQQQHNQMSTLPQNHVSSVQQSINYQEMFPLQHGNALPPSTNVSAFYQQSFAHRGNPSGMSNYSQYANCFPNISHQSHVGYVKQEIDQTVVQTLLKQDHAMPEEWQQTALSKCGPMNSSQAQSLIEQLIKGVYECMICCDSVKWNHEVWNCGNCYHIFHLQCIKKWARSETAAVKDESGWRCPGCQNVSTRPPNKYFCFCGKIRDPDWNPRDGITPHSCGEICKKKRLVTCDHGCSELCHPGPCPSCPVMVTKHCPCTKTISKIRCGQIKPIICDNICSKLLKCGKHNCQLKCHEGACQVCEVEFAEGCFCGKEKRFVVCGTGEIVKDRQPDALDNYQGKYSCNKPCGREKKCAIHKCEAICHSGNCSDCLLLPKYVTLCPCGKVNIVDLLPKDVSRKFCTDDIPTCESFCGKKLPCGPKGSSHLCMQKCHTGKCRPCEKVSTVQCRCGVSKKEIFCKDIVPGEPILCERKCNKKRKCGRHKCNQKCCIDRDHTCNIICGKKLSCGIHKCDEVCHAGFCPPCWRAGFEELACFCGATILYPPIACGAKPPECSKPCTRNHPCGHPTQHTCHNEDVCPPCTVLTSKQCMGGHETWKNIPCHLVNVSCGRLCGKMLPCGLHHCIKKCHKDQCYETDEVCTQPCPVKRNDCTHSCNAPCHVGSECPSTPCKAQITIFCRCKRLSANALCLSGNVNSAYQSFNAEMLSGQLRNLQLGQYIDIAALTNAKRPKFLDCDEECSRIERNKRLAEALGIDNNEGLFQHAQYSTFLKEQAKVQYLFIQMLENLLENLIFRLKKSSQEQLHHPFPPMNLNQRKIIHELAEAYNCKTYSQDQEPNRNTVVVAAKDSFIPQVKLTALIEREFKQSPHQSSGVQTLSSTLSTSSMTHVPPIEKPNYFEDS</sequence>
<keyword evidence="4" id="KW-0677">Repeat</keyword>
<keyword evidence="7" id="KW-0805">Transcription regulation</keyword>
<evidence type="ECO:0000256" key="4">
    <source>
        <dbReference type="ARBA" id="ARBA00022737"/>
    </source>
</evidence>
<evidence type="ECO:0000259" key="12">
    <source>
        <dbReference type="PROSITE" id="PS50016"/>
    </source>
</evidence>
<feature type="non-terminal residue" evidence="15">
    <location>
        <position position="1"/>
    </location>
</feature>
<dbReference type="PROSITE" id="PS51061">
    <property type="entry name" value="R3H"/>
    <property type="match status" value="1"/>
</dbReference>
<evidence type="ECO:0000256" key="6">
    <source>
        <dbReference type="ARBA" id="ARBA00022833"/>
    </source>
</evidence>
<protein>
    <submittedName>
        <fullName evidence="15">Transcriptional repressor NF-X1</fullName>
    </submittedName>
</protein>
<keyword evidence="3" id="KW-0479">Metal-binding</keyword>
<evidence type="ECO:0000256" key="2">
    <source>
        <dbReference type="ARBA" id="ARBA00007269"/>
    </source>
</evidence>
<keyword evidence="6" id="KW-0862">Zinc</keyword>
<name>T2MDT6_HYDVU</name>
<dbReference type="GO" id="GO:0000122">
    <property type="term" value="P:negative regulation of transcription by RNA polymerase II"/>
    <property type="evidence" value="ECO:0007669"/>
    <property type="project" value="TreeGrafter"/>
</dbReference>
<evidence type="ECO:0000259" key="14">
    <source>
        <dbReference type="PROSITE" id="PS51061"/>
    </source>
</evidence>
<dbReference type="SUPFAM" id="SSF82708">
    <property type="entry name" value="R3H domain"/>
    <property type="match status" value="1"/>
</dbReference>
<evidence type="ECO:0000256" key="8">
    <source>
        <dbReference type="ARBA" id="ARBA00023163"/>
    </source>
</evidence>
<reference evidence="15" key="1">
    <citation type="journal article" date="2013" name="Genome Biol. Evol.">
        <title>Punctuated emergences of genetic and phenotypic innovations in eumetazoan, bilaterian, euteleostome, and hominidae ancestors.</title>
        <authorList>
            <person name="Wenger Y."/>
            <person name="Galliot B."/>
        </authorList>
    </citation>
    <scope>NUCLEOTIDE SEQUENCE</scope>
    <source>
        <tissue evidence="15">Whole animals</tissue>
    </source>
</reference>
<keyword evidence="8" id="KW-0804">Transcription</keyword>
<keyword evidence="9" id="KW-0539">Nucleus</keyword>